<dbReference type="SUPFAM" id="SSF50978">
    <property type="entry name" value="WD40 repeat-like"/>
    <property type="match status" value="1"/>
</dbReference>
<evidence type="ECO:0000256" key="13">
    <source>
        <dbReference type="SAM" id="MobiDB-lite"/>
    </source>
</evidence>
<feature type="repeat" description="WD" evidence="12">
    <location>
        <begin position="322"/>
        <end position="367"/>
    </location>
</feature>
<evidence type="ECO:0000256" key="1">
    <source>
        <dbReference type="ARBA" id="ARBA00004567"/>
    </source>
</evidence>
<evidence type="ECO:0000256" key="2">
    <source>
        <dbReference type="ARBA" id="ARBA00010102"/>
    </source>
</evidence>
<evidence type="ECO:0008006" key="16">
    <source>
        <dbReference type="Google" id="ProtNLM"/>
    </source>
</evidence>
<keyword evidence="4 12" id="KW-0853">WD repeat</keyword>
<dbReference type="GO" id="GO:0031080">
    <property type="term" value="C:nuclear pore outer ring"/>
    <property type="evidence" value="ECO:0007669"/>
    <property type="project" value="TreeGrafter"/>
</dbReference>
<feature type="compositionally biased region" description="Polar residues" evidence="13">
    <location>
        <begin position="233"/>
        <end position="264"/>
    </location>
</feature>
<keyword evidence="15" id="KW-1185">Reference proteome</keyword>
<proteinExistence type="inferred from homology"/>
<feature type="region of interest" description="Disordered" evidence="13">
    <location>
        <begin position="233"/>
        <end position="312"/>
    </location>
</feature>
<organism evidence="14 15">
    <name type="scientific">Arxiozyma heterogenica</name>
    <dbReference type="NCBI Taxonomy" id="278026"/>
    <lineage>
        <taxon>Eukaryota</taxon>
        <taxon>Fungi</taxon>
        <taxon>Dikarya</taxon>
        <taxon>Ascomycota</taxon>
        <taxon>Saccharomycotina</taxon>
        <taxon>Saccharomycetes</taxon>
        <taxon>Saccharomycetales</taxon>
        <taxon>Saccharomycetaceae</taxon>
        <taxon>Arxiozyma</taxon>
    </lineage>
</organism>
<comment type="similarity">
    <text evidence="2">Belongs to the WD repeat SEC13 family.</text>
</comment>
<gene>
    <name evidence="14" type="ORF">RI543_001554</name>
</gene>
<dbReference type="EMBL" id="JAWIZZ010000038">
    <property type="protein sequence ID" value="KAK5781160.1"/>
    <property type="molecule type" value="Genomic_DNA"/>
</dbReference>
<evidence type="ECO:0000256" key="9">
    <source>
        <dbReference type="ARBA" id="ARBA00023132"/>
    </source>
</evidence>
<dbReference type="AlphaFoldDB" id="A0AAN7WJ24"/>
<evidence type="ECO:0000256" key="4">
    <source>
        <dbReference type="ARBA" id="ARBA00022574"/>
    </source>
</evidence>
<dbReference type="PROSITE" id="PS50082">
    <property type="entry name" value="WD_REPEATS_2"/>
    <property type="match status" value="3"/>
</dbReference>
<dbReference type="InterPro" id="IPR001680">
    <property type="entry name" value="WD40_rpt"/>
</dbReference>
<evidence type="ECO:0000313" key="15">
    <source>
        <dbReference type="Proteomes" id="UP001306508"/>
    </source>
</evidence>
<keyword evidence="6" id="KW-0509">mRNA transport</keyword>
<evidence type="ECO:0000256" key="7">
    <source>
        <dbReference type="ARBA" id="ARBA00022927"/>
    </source>
</evidence>
<feature type="repeat" description="WD" evidence="12">
    <location>
        <begin position="416"/>
        <end position="448"/>
    </location>
</feature>
<dbReference type="Gene3D" id="2.130.10.10">
    <property type="entry name" value="YVTN repeat-like/Quinoprotein amine dehydrogenase"/>
    <property type="match status" value="2"/>
</dbReference>
<evidence type="ECO:0000256" key="6">
    <source>
        <dbReference type="ARBA" id="ARBA00022816"/>
    </source>
</evidence>
<dbReference type="InterPro" id="IPR015943">
    <property type="entry name" value="WD40/YVTN_repeat-like_dom_sf"/>
</dbReference>
<evidence type="ECO:0000256" key="8">
    <source>
        <dbReference type="ARBA" id="ARBA00023010"/>
    </source>
</evidence>
<evidence type="ECO:0000256" key="5">
    <source>
        <dbReference type="ARBA" id="ARBA00022737"/>
    </source>
</evidence>
<dbReference type="GO" id="GO:0034198">
    <property type="term" value="P:cellular response to amino acid starvation"/>
    <property type="evidence" value="ECO:0007669"/>
    <property type="project" value="TreeGrafter"/>
</dbReference>
<keyword evidence="5" id="KW-0677">Repeat</keyword>
<name>A0AAN7WJ24_9SACH</name>
<dbReference type="PANTHER" id="PTHR11024">
    <property type="entry name" value="NUCLEAR PORE COMPLEX PROTEIN SEC13 / SEH1 FAMILY MEMBER"/>
    <property type="match status" value="1"/>
</dbReference>
<dbReference type="SMART" id="SM00320">
    <property type="entry name" value="WD40"/>
    <property type="match status" value="5"/>
</dbReference>
<keyword evidence="9" id="KW-0906">Nuclear pore complex</keyword>
<dbReference type="GO" id="GO:0035859">
    <property type="term" value="C:Seh1-associated complex"/>
    <property type="evidence" value="ECO:0007669"/>
    <property type="project" value="TreeGrafter"/>
</dbReference>
<dbReference type="PROSITE" id="PS50294">
    <property type="entry name" value="WD_REPEATS_REGION"/>
    <property type="match status" value="1"/>
</dbReference>
<feature type="repeat" description="WD" evidence="12">
    <location>
        <begin position="51"/>
        <end position="85"/>
    </location>
</feature>
<dbReference type="PANTHER" id="PTHR11024:SF3">
    <property type="entry name" value="NUCLEOPORIN SEH1"/>
    <property type="match status" value="1"/>
</dbReference>
<reference evidence="15" key="1">
    <citation type="submission" date="2023-07" db="EMBL/GenBank/DDBJ databases">
        <title>A draft genome of Kazachstania heterogenica Y-27499.</title>
        <authorList>
            <person name="Donic C."/>
            <person name="Kralova J.S."/>
            <person name="Fidel L."/>
            <person name="Ben-Dor S."/>
            <person name="Jung S."/>
        </authorList>
    </citation>
    <scope>NUCLEOTIDE SEQUENCE [LARGE SCALE GENOMIC DNA]</scope>
    <source>
        <strain evidence="15">Y27499</strain>
    </source>
</reference>
<evidence type="ECO:0000256" key="12">
    <source>
        <dbReference type="PROSITE-ProRule" id="PRU00221"/>
    </source>
</evidence>
<dbReference type="Proteomes" id="UP001306508">
    <property type="component" value="Unassembled WGS sequence"/>
</dbReference>
<evidence type="ECO:0000256" key="10">
    <source>
        <dbReference type="ARBA" id="ARBA00023242"/>
    </source>
</evidence>
<evidence type="ECO:0000313" key="14">
    <source>
        <dbReference type="EMBL" id="KAK5781160.1"/>
    </source>
</evidence>
<dbReference type="InterPro" id="IPR037363">
    <property type="entry name" value="Sec13/Seh1_fam"/>
</dbReference>
<protein>
    <recommendedName>
        <fullName evidence="16">Nucleoporin SEH1</fullName>
    </recommendedName>
</protein>
<comment type="subcellular location">
    <subcellularLocation>
        <location evidence="11">Endomembrane system</location>
        <topology evidence="11">Peripheral membrane protein</topology>
        <orientation evidence="11">Cytoplasmic side</orientation>
    </subcellularLocation>
    <subcellularLocation>
        <location evidence="1">Nucleus</location>
        <location evidence="1">Nuclear pore complex</location>
    </subcellularLocation>
</comment>
<feature type="compositionally biased region" description="Low complexity" evidence="13">
    <location>
        <begin position="265"/>
        <end position="280"/>
    </location>
</feature>
<keyword evidence="8" id="KW-0811">Translocation</keyword>
<evidence type="ECO:0000256" key="3">
    <source>
        <dbReference type="ARBA" id="ARBA00022448"/>
    </source>
</evidence>
<dbReference type="GO" id="GO:1904263">
    <property type="term" value="P:positive regulation of TORC1 signaling"/>
    <property type="evidence" value="ECO:0007669"/>
    <property type="project" value="TreeGrafter"/>
</dbReference>
<dbReference type="GO" id="GO:0015031">
    <property type="term" value="P:protein transport"/>
    <property type="evidence" value="ECO:0007669"/>
    <property type="project" value="UniProtKB-KW"/>
</dbReference>
<dbReference type="GO" id="GO:0005198">
    <property type="term" value="F:structural molecule activity"/>
    <property type="evidence" value="ECO:0007669"/>
    <property type="project" value="InterPro"/>
</dbReference>
<feature type="compositionally biased region" description="Low complexity" evidence="13">
    <location>
        <begin position="294"/>
        <end position="312"/>
    </location>
</feature>
<comment type="caution">
    <text evidence="14">The sequence shown here is derived from an EMBL/GenBank/DDBJ whole genome shotgun (WGS) entry which is preliminary data.</text>
</comment>
<keyword evidence="3" id="KW-0813">Transport</keyword>
<keyword evidence="7" id="KW-0653">Protein transport</keyword>
<feature type="compositionally biased region" description="Polar residues" evidence="13">
    <location>
        <begin position="281"/>
        <end position="293"/>
    </location>
</feature>
<dbReference type="Pfam" id="PF00400">
    <property type="entry name" value="WD40"/>
    <property type="match status" value="4"/>
</dbReference>
<dbReference type="InterPro" id="IPR036322">
    <property type="entry name" value="WD40_repeat_dom_sf"/>
</dbReference>
<accession>A0AAN7WJ24</accession>
<sequence>MKPFDSGHEDLVHDVVYDFYGRYVATCSSDQHIKVFKADKQTNKWELSDSWKAHDSSIVAIDWALPEFGRIIASVSYDKTLKLWEENPDQEECSGKRWNLLCVLNDSQGALYDVKFAPPHLGLKLATIGNDGTLRIYEALEPSDLRSWTLTSEINILKIPPANHLQSDFGLSWCPSRFSPERLAVRVLDQAMIYEKVSKNNEDVSELPFKNYNNNLSYKQDLFGKLGNLQSSKSNTLNSTDNITGSVPSNNKNEFRSQSMNDQESIINSDVDMDNSNDNIEFSNKSNIENTGTNSNSNNNNNNSNNNNNNNNINKYQVIAKLDGHRGLIRSISWAPSIGRWYQLIATGSKDGNVRIFKLTENLSNDTDYYNQNNSTVNYNNNKSVEKKFSTFNNDSLRLGSKKPPSSLNVELLSEHDDHNGEVWSVSWNLTGTILSSAGDDGKVRLWKATYSNEFKCMSVITAQQQ</sequence>
<evidence type="ECO:0000256" key="11">
    <source>
        <dbReference type="ARBA" id="ARBA00029433"/>
    </source>
</evidence>
<keyword evidence="10" id="KW-0539">Nucleus</keyword>
<dbReference type="GO" id="GO:0051028">
    <property type="term" value="P:mRNA transport"/>
    <property type="evidence" value="ECO:0007669"/>
    <property type="project" value="UniProtKB-KW"/>
</dbReference>